<keyword evidence="4" id="KW-0175">Coiled coil</keyword>
<feature type="domain" description="CST complex subunit Stn1 N-terminal" evidence="5">
    <location>
        <begin position="43"/>
        <end position="225"/>
    </location>
</feature>
<evidence type="ECO:0000256" key="1">
    <source>
        <dbReference type="ARBA" id="ARBA00004574"/>
    </source>
</evidence>
<dbReference type="InterPro" id="IPR018856">
    <property type="entry name" value="Stn1_N"/>
</dbReference>
<evidence type="ECO:0000313" key="7">
    <source>
        <dbReference type="Proteomes" id="UP000799302"/>
    </source>
</evidence>
<dbReference type="CDD" id="cd03524">
    <property type="entry name" value="RPA2_OBF_family"/>
    <property type="match status" value="1"/>
</dbReference>
<protein>
    <recommendedName>
        <fullName evidence="5">CST complex subunit Stn1 N-terminal domain-containing protein</fullName>
    </recommendedName>
</protein>
<dbReference type="AlphaFoldDB" id="A0A6A6UUI1"/>
<proteinExistence type="predicted"/>
<reference evidence="6" key="1">
    <citation type="journal article" date="2020" name="Stud. Mycol.">
        <title>101 Dothideomycetes genomes: a test case for predicting lifestyles and emergence of pathogens.</title>
        <authorList>
            <person name="Haridas S."/>
            <person name="Albert R."/>
            <person name="Binder M."/>
            <person name="Bloem J."/>
            <person name="Labutti K."/>
            <person name="Salamov A."/>
            <person name="Andreopoulos B."/>
            <person name="Baker S."/>
            <person name="Barry K."/>
            <person name="Bills G."/>
            <person name="Bluhm B."/>
            <person name="Cannon C."/>
            <person name="Castanera R."/>
            <person name="Culley D."/>
            <person name="Daum C."/>
            <person name="Ezra D."/>
            <person name="Gonzalez J."/>
            <person name="Henrissat B."/>
            <person name="Kuo A."/>
            <person name="Liang C."/>
            <person name="Lipzen A."/>
            <person name="Lutzoni F."/>
            <person name="Magnuson J."/>
            <person name="Mondo S."/>
            <person name="Nolan M."/>
            <person name="Ohm R."/>
            <person name="Pangilinan J."/>
            <person name="Park H.-J."/>
            <person name="Ramirez L."/>
            <person name="Alfaro M."/>
            <person name="Sun H."/>
            <person name="Tritt A."/>
            <person name="Yoshinaga Y."/>
            <person name="Zwiers L.-H."/>
            <person name="Turgeon B."/>
            <person name="Goodwin S."/>
            <person name="Spatafora J."/>
            <person name="Crous P."/>
            <person name="Grigoriev I."/>
        </authorList>
    </citation>
    <scope>NUCLEOTIDE SEQUENCE</scope>
    <source>
        <strain evidence="6">CBS 115976</strain>
    </source>
</reference>
<evidence type="ECO:0000256" key="2">
    <source>
        <dbReference type="ARBA" id="ARBA00022454"/>
    </source>
</evidence>
<dbReference type="OrthoDB" id="77828at2759"/>
<sequence length="247" mass="28477">MTSKDFEFYPIYTYSASSTFNEWVKISCADIEKLSDERGRDGIKHLFFYLNHPIRFVTVVAPIVAIDDINGKYVILILDDGSGATVSVKIKRRSITHAKNVEEHASNTLLDSVNVYSGPGKLDIKVGNTELDIGTVVKTKCTITKFRQANQLEAQRIWIVQSTKEEARAWSELTIWKNKISTPWLLSKRKLLKLEQEHKAEYQQLQEENDIYEKKMSIRKRRKAKQEANDEAKRLKLEKKMNQGALI</sequence>
<dbReference type="Gene3D" id="2.40.50.140">
    <property type="entry name" value="Nucleic acid-binding proteins"/>
    <property type="match status" value="1"/>
</dbReference>
<comment type="subcellular location">
    <subcellularLocation>
        <location evidence="1">Chromosome</location>
        <location evidence="1">Telomere</location>
    </subcellularLocation>
</comment>
<dbReference type="Pfam" id="PF10451">
    <property type="entry name" value="Stn1"/>
    <property type="match status" value="1"/>
</dbReference>
<evidence type="ECO:0000256" key="4">
    <source>
        <dbReference type="SAM" id="Coils"/>
    </source>
</evidence>
<dbReference type="GO" id="GO:0000781">
    <property type="term" value="C:chromosome, telomeric region"/>
    <property type="evidence" value="ECO:0007669"/>
    <property type="project" value="UniProtKB-SubCell"/>
</dbReference>
<keyword evidence="2" id="KW-0158">Chromosome</keyword>
<evidence type="ECO:0000259" key="5">
    <source>
        <dbReference type="Pfam" id="PF10451"/>
    </source>
</evidence>
<gene>
    <name evidence="6" type="ORF">BT63DRAFT_450077</name>
</gene>
<dbReference type="EMBL" id="MU004230">
    <property type="protein sequence ID" value="KAF2675097.1"/>
    <property type="molecule type" value="Genomic_DNA"/>
</dbReference>
<keyword evidence="7" id="KW-1185">Reference proteome</keyword>
<dbReference type="Proteomes" id="UP000799302">
    <property type="component" value="Unassembled WGS sequence"/>
</dbReference>
<dbReference type="InterPro" id="IPR012340">
    <property type="entry name" value="NA-bd_OB-fold"/>
</dbReference>
<feature type="coiled-coil region" evidence="4">
    <location>
        <begin position="188"/>
        <end position="245"/>
    </location>
</feature>
<evidence type="ECO:0000313" key="6">
    <source>
        <dbReference type="EMBL" id="KAF2675097.1"/>
    </source>
</evidence>
<accession>A0A6A6UUI1</accession>
<keyword evidence="3" id="KW-0779">Telomere</keyword>
<organism evidence="6 7">
    <name type="scientific">Microthyrium microscopicum</name>
    <dbReference type="NCBI Taxonomy" id="703497"/>
    <lineage>
        <taxon>Eukaryota</taxon>
        <taxon>Fungi</taxon>
        <taxon>Dikarya</taxon>
        <taxon>Ascomycota</taxon>
        <taxon>Pezizomycotina</taxon>
        <taxon>Dothideomycetes</taxon>
        <taxon>Dothideomycetes incertae sedis</taxon>
        <taxon>Microthyriales</taxon>
        <taxon>Microthyriaceae</taxon>
        <taxon>Microthyrium</taxon>
    </lineage>
</organism>
<name>A0A6A6UUI1_9PEZI</name>
<evidence type="ECO:0000256" key="3">
    <source>
        <dbReference type="ARBA" id="ARBA00022895"/>
    </source>
</evidence>